<accession>A0ABV7WS57</accession>
<dbReference type="EMBL" id="JBHRYN010000011">
    <property type="protein sequence ID" value="MFC3701912.1"/>
    <property type="molecule type" value="Genomic_DNA"/>
</dbReference>
<sequence length="151" mass="17150">MSGYQLAQLNVAKLLAPIDSPKIADFVANLDRINALAEASEGFVWRLQTEEGDATGIDYFGSDIIANMSVWRSIDALHHYVYKTAHIEIMRRKKEWFHHMSEAHTVLWWIPSGHKPSIEEAALKLSTLQDKGPTEQAFTFKKSYSIPSEFV</sequence>
<gene>
    <name evidence="2" type="ORF">ACFOND_09700</name>
</gene>
<reference evidence="3" key="1">
    <citation type="journal article" date="2019" name="Int. J. Syst. Evol. Microbiol.">
        <title>The Global Catalogue of Microorganisms (GCM) 10K type strain sequencing project: providing services to taxonomists for standard genome sequencing and annotation.</title>
        <authorList>
            <consortium name="The Broad Institute Genomics Platform"/>
            <consortium name="The Broad Institute Genome Sequencing Center for Infectious Disease"/>
            <person name="Wu L."/>
            <person name="Ma J."/>
        </authorList>
    </citation>
    <scope>NUCLEOTIDE SEQUENCE [LARGE SCALE GENOMIC DNA]</scope>
    <source>
        <strain evidence="3">CECT 8288</strain>
    </source>
</reference>
<dbReference type="SUPFAM" id="SSF54909">
    <property type="entry name" value="Dimeric alpha+beta barrel"/>
    <property type="match status" value="1"/>
</dbReference>
<evidence type="ECO:0000313" key="3">
    <source>
        <dbReference type="Proteomes" id="UP001595710"/>
    </source>
</evidence>
<keyword evidence="3" id="KW-1185">Reference proteome</keyword>
<proteinExistence type="predicted"/>
<organism evidence="2 3">
    <name type="scientific">Reinekea marina</name>
    <dbReference type="NCBI Taxonomy" id="1310421"/>
    <lineage>
        <taxon>Bacteria</taxon>
        <taxon>Pseudomonadati</taxon>
        <taxon>Pseudomonadota</taxon>
        <taxon>Gammaproteobacteria</taxon>
        <taxon>Oceanospirillales</taxon>
        <taxon>Saccharospirillaceae</taxon>
        <taxon>Reinekea</taxon>
    </lineage>
</organism>
<feature type="domain" description="DUF3291" evidence="1">
    <location>
        <begin position="6"/>
        <end position="142"/>
    </location>
</feature>
<dbReference type="InterPro" id="IPR021708">
    <property type="entry name" value="DUF3291"/>
</dbReference>
<dbReference type="Pfam" id="PF11695">
    <property type="entry name" value="DUF3291"/>
    <property type="match status" value="1"/>
</dbReference>
<dbReference type="Proteomes" id="UP001595710">
    <property type="component" value="Unassembled WGS sequence"/>
</dbReference>
<name>A0ABV7WS57_9GAMM</name>
<evidence type="ECO:0000259" key="1">
    <source>
        <dbReference type="Pfam" id="PF11695"/>
    </source>
</evidence>
<dbReference type="InterPro" id="IPR011008">
    <property type="entry name" value="Dimeric_a/b-barrel"/>
</dbReference>
<protein>
    <submittedName>
        <fullName evidence="2">DUF3291 domain-containing protein</fullName>
    </submittedName>
</protein>
<evidence type="ECO:0000313" key="2">
    <source>
        <dbReference type="EMBL" id="MFC3701912.1"/>
    </source>
</evidence>
<dbReference type="RefSeq" id="WP_290283104.1">
    <property type="nucleotide sequence ID" value="NZ_JAUFQI010000001.1"/>
</dbReference>
<comment type="caution">
    <text evidence="2">The sequence shown here is derived from an EMBL/GenBank/DDBJ whole genome shotgun (WGS) entry which is preliminary data.</text>
</comment>